<proteinExistence type="predicted"/>
<organism evidence="2">
    <name type="scientific">bioreactor metagenome</name>
    <dbReference type="NCBI Taxonomy" id="1076179"/>
    <lineage>
        <taxon>unclassified sequences</taxon>
        <taxon>metagenomes</taxon>
        <taxon>ecological metagenomes</taxon>
    </lineage>
</organism>
<accession>A0A644ZME8</accession>
<reference evidence="2" key="1">
    <citation type="submission" date="2019-08" db="EMBL/GenBank/DDBJ databases">
        <authorList>
            <person name="Kucharzyk K."/>
            <person name="Murdoch R.W."/>
            <person name="Higgins S."/>
            <person name="Loffler F."/>
        </authorList>
    </citation>
    <scope>NUCLEOTIDE SEQUENCE</scope>
</reference>
<protein>
    <submittedName>
        <fullName evidence="2">Uncharacterized protein</fullName>
    </submittedName>
</protein>
<feature type="compositionally biased region" description="Basic and acidic residues" evidence="1">
    <location>
        <begin position="40"/>
        <end position="52"/>
    </location>
</feature>
<gene>
    <name evidence="2" type="ORF">SDC9_86519</name>
</gene>
<feature type="compositionally biased region" description="Basic residues" evidence="1">
    <location>
        <begin position="60"/>
        <end position="71"/>
    </location>
</feature>
<dbReference type="EMBL" id="VSSQ01008800">
    <property type="protein sequence ID" value="MPM39883.1"/>
    <property type="molecule type" value="Genomic_DNA"/>
</dbReference>
<dbReference type="AlphaFoldDB" id="A0A644ZME8"/>
<evidence type="ECO:0000313" key="2">
    <source>
        <dbReference type="EMBL" id="MPM39883.1"/>
    </source>
</evidence>
<sequence length="159" mass="18987">MPFRGRRRPRKLQCECRTSSLSPWRRLCCPQWRRLPPSAQRRECPRPPDGRQDLPQAGHPGRRPQGRHRFFLPRPPAPKDPRRGRSGRRQVPQCRRCRGHSGEQGCDCFERVSRRWRVLFRRRLRLKLSYRFPQCLKCRMPVKTMAMPYLLQASMESAS</sequence>
<comment type="caution">
    <text evidence="2">The sequence shown here is derived from an EMBL/GenBank/DDBJ whole genome shotgun (WGS) entry which is preliminary data.</text>
</comment>
<name>A0A644ZME8_9ZZZZ</name>
<feature type="region of interest" description="Disordered" evidence="1">
    <location>
        <begin position="37"/>
        <end position="103"/>
    </location>
</feature>
<evidence type="ECO:0000256" key="1">
    <source>
        <dbReference type="SAM" id="MobiDB-lite"/>
    </source>
</evidence>